<dbReference type="InterPro" id="IPR006976">
    <property type="entry name" value="VanZ-like"/>
</dbReference>
<proteinExistence type="predicted"/>
<feature type="transmembrane region" description="Helical" evidence="1">
    <location>
        <begin position="106"/>
        <end position="124"/>
    </location>
</feature>
<dbReference type="PANTHER" id="PTHR36834">
    <property type="entry name" value="MEMBRANE PROTEIN-RELATED"/>
    <property type="match status" value="1"/>
</dbReference>
<name>G5KD48_9STRE</name>
<evidence type="ECO:0000259" key="2">
    <source>
        <dbReference type="Pfam" id="PF04892"/>
    </source>
</evidence>
<organism evidence="3 4">
    <name type="scientific">Streptococcus urinalis 2285-97</name>
    <dbReference type="NCBI Taxonomy" id="764291"/>
    <lineage>
        <taxon>Bacteria</taxon>
        <taxon>Bacillati</taxon>
        <taxon>Bacillota</taxon>
        <taxon>Bacilli</taxon>
        <taxon>Lactobacillales</taxon>
        <taxon>Streptococcaceae</taxon>
        <taxon>Streptococcus</taxon>
    </lineage>
</organism>
<keyword evidence="1" id="KW-0472">Membrane</keyword>
<dbReference type="STRING" id="764291.STRUR_0567"/>
<reference evidence="3 4" key="1">
    <citation type="journal article" date="2014" name="Int. J. Syst. Evol. Microbiol.">
        <title>Phylogenomics and the dynamic genome evolution of the genus Streptococcus.</title>
        <authorList>
            <consortium name="The Broad Institute Genome Sequencing Platform"/>
            <person name="Richards V.P."/>
            <person name="Palmer S.R."/>
            <person name="Pavinski Bitar P.D."/>
            <person name="Qin X."/>
            <person name="Weinstock G.M."/>
            <person name="Highlander S.K."/>
            <person name="Town C.D."/>
            <person name="Burne R.A."/>
            <person name="Stanhope M.J."/>
        </authorList>
    </citation>
    <scope>NUCLEOTIDE SEQUENCE [LARGE SCALE GENOMIC DNA]</scope>
    <source>
        <strain evidence="3 4">2285-97</strain>
    </source>
</reference>
<evidence type="ECO:0000313" key="4">
    <source>
        <dbReference type="Proteomes" id="UP000005388"/>
    </source>
</evidence>
<feature type="transmembrane region" description="Helical" evidence="1">
    <location>
        <begin position="12"/>
        <end position="30"/>
    </location>
</feature>
<dbReference type="eggNOG" id="COG4767">
    <property type="taxonomic scope" value="Bacteria"/>
</dbReference>
<dbReference type="PANTHER" id="PTHR36834:SF2">
    <property type="entry name" value="MEMBRANE PROTEIN"/>
    <property type="match status" value="1"/>
</dbReference>
<accession>G5KD48</accession>
<gene>
    <name evidence="3" type="ORF">STRUR_0567</name>
</gene>
<keyword evidence="1" id="KW-0812">Transmembrane</keyword>
<evidence type="ECO:0000256" key="1">
    <source>
        <dbReference type="SAM" id="Phobius"/>
    </source>
</evidence>
<comment type="caution">
    <text evidence="3">The sequence shown here is derived from an EMBL/GenBank/DDBJ whole genome shotgun (WGS) entry which is preliminary data.</text>
</comment>
<feature type="transmembrane region" description="Helical" evidence="1">
    <location>
        <begin position="72"/>
        <end position="94"/>
    </location>
</feature>
<sequence length="161" mass="18313">MLLKTKNIKNRLLTVFIISYGIAIAVMCFWPQPALFDGKITPNIIKIGRLRLLLIPFNSFVSLPAIHSLSQLVWLFLQNAMNVLLLYPLGLAYFALKSKKQTHLKVLILGFTISFSIEVTQLILDLLLDANRVFEVDDLMTNTFGIYLAYQTIKKLGLLKE</sequence>
<keyword evidence="1" id="KW-1133">Transmembrane helix</keyword>
<dbReference type="AlphaFoldDB" id="G5KD48"/>
<dbReference type="EMBL" id="AEUZ02000001">
    <property type="protein sequence ID" value="EHJ56034.1"/>
    <property type="molecule type" value="Genomic_DNA"/>
</dbReference>
<dbReference type="RefSeq" id="WP_006738807.1">
    <property type="nucleotide sequence ID" value="NZ_AEUZ02000001.1"/>
</dbReference>
<feature type="domain" description="VanZ-like" evidence="2">
    <location>
        <begin position="18"/>
        <end position="151"/>
    </location>
</feature>
<protein>
    <submittedName>
        <fullName evidence="3">VanZ-like protein</fullName>
    </submittedName>
</protein>
<keyword evidence="4" id="KW-1185">Reference proteome</keyword>
<dbReference type="InterPro" id="IPR053150">
    <property type="entry name" value="Teicoplanin_resist-assoc"/>
</dbReference>
<dbReference type="Pfam" id="PF04892">
    <property type="entry name" value="VanZ"/>
    <property type="match status" value="1"/>
</dbReference>
<evidence type="ECO:0000313" key="3">
    <source>
        <dbReference type="EMBL" id="EHJ56034.1"/>
    </source>
</evidence>
<dbReference type="Proteomes" id="UP000005388">
    <property type="component" value="Unassembled WGS sequence"/>
</dbReference>